<evidence type="ECO:0000313" key="6">
    <source>
        <dbReference type="EMBL" id="GAA4607327.1"/>
    </source>
</evidence>
<dbReference type="InterPro" id="IPR001647">
    <property type="entry name" value="HTH_TetR"/>
</dbReference>
<dbReference type="Proteomes" id="UP001500212">
    <property type="component" value="Unassembled WGS sequence"/>
</dbReference>
<dbReference type="EMBL" id="BAABHJ010000005">
    <property type="protein sequence ID" value="GAA4607327.1"/>
    <property type="molecule type" value="Genomic_DNA"/>
</dbReference>
<feature type="DNA-binding region" description="H-T-H motif" evidence="4">
    <location>
        <begin position="54"/>
        <end position="73"/>
    </location>
</feature>
<evidence type="ECO:0000256" key="2">
    <source>
        <dbReference type="ARBA" id="ARBA00023125"/>
    </source>
</evidence>
<dbReference type="Gene3D" id="1.10.10.60">
    <property type="entry name" value="Homeodomain-like"/>
    <property type="match status" value="1"/>
</dbReference>
<dbReference type="PROSITE" id="PS50977">
    <property type="entry name" value="HTH_TETR_2"/>
    <property type="match status" value="1"/>
</dbReference>
<evidence type="ECO:0000256" key="4">
    <source>
        <dbReference type="PROSITE-ProRule" id="PRU00335"/>
    </source>
</evidence>
<reference evidence="7" key="1">
    <citation type="journal article" date="2019" name="Int. J. Syst. Evol. Microbiol.">
        <title>The Global Catalogue of Microorganisms (GCM) 10K type strain sequencing project: providing services to taxonomists for standard genome sequencing and annotation.</title>
        <authorList>
            <consortium name="The Broad Institute Genomics Platform"/>
            <consortium name="The Broad Institute Genome Sequencing Center for Infectious Disease"/>
            <person name="Wu L."/>
            <person name="Ma J."/>
        </authorList>
    </citation>
    <scope>NUCLEOTIDE SEQUENCE [LARGE SCALE GENOMIC DNA]</scope>
    <source>
        <strain evidence="7">JCM 17938</strain>
    </source>
</reference>
<evidence type="ECO:0000259" key="5">
    <source>
        <dbReference type="PROSITE" id="PS50977"/>
    </source>
</evidence>
<dbReference type="SUPFAM" id="SSF48498">
    <property type="entry name" value="Tetracyclin repressor-like, C-terminal domain"/>
    <property type="match status" value="1"/>
</dbReference>
<dbReference type="PANTHER" id="PTHR30055">
    <property type="entry name" value="HTH-TYPE TRANSCRIPTIONAL REGULATOR RUTR"/>
    <property type="match status" value="1"/>
</dbReference>
<organism evidence="6 7">
    <name type="scientific">Actinoallomurus liliacearum</name>
    <dbReference type="NCBI Taxonomy" id="1080073"/>
    <lineage>
        <taxon>Bacteria</taxon>
        <taxon>Bacillati</taxon>
        <taxon>Actinomycetota</taxon>
        <taxon>Actinomycetes</taxon>
        <taxon>Streptosporangiales</taxon>
        <taxon>Thermomonosporaceae</taxon>
        <taxon>Actinoallomurus</taxon>
    </lineage>
</organism>
<keyword evidence="3" id="KW-0804">Transcription</keyword>
<keyword evidence="7" id="KW-1185">Reference proteome</keyword>
<dbReference type="Pfam" id="PF02909">
    <property type="entry name" value="TetR_C_1"/>
    <property type="match status" value="1"/>
</dbReference>
<evidence type="ECO:0000256" key="3">
    <source>
        <dbReference type="ARBA" id="ARBA00023163"/>
    </source>
</evidence>
<accession>A0ABP8TJS0</accession>
<proteinExistence type="predicted"/>
<dbReference type="Gene3D" id="1.10.357.10">
    <property type="entry name" value="Tetracycline Repressor, domain 2"/>
    <property type="match status" value="1"/>
</dbReference>
<name>A0ABP8TJS0_9ACTN</name>
<comment type="caution">
    <text evidence="6">The sequence shown here is derived from an EMBL/GenBank/DDBJ whole genome shotgun (WGS) entry which is preliminary data.</text>
</comment>
<dbReference type="RefSeq" id="WP_345353632.1">
    <property type="nucleotide sequence ID" value="NZ_BAABHJ010000005.1"/>
</dbReference>
<evidence type="ECO:0000256" key="1">
    <source>
        <dbReference type="ARBA" id="ARBA00023015"/>
    </source>
</evidence>
<keyword evidence="2 4" id="KW-0238">DNA-binding</keyword>
<dbReference type="InterPro" id="IPR009057">
    <property type="entry name" value="Homeodomain-like_sf"/>
</dbReference>
<protein>
    <submittedName>
        <fullName evidence="6">TetR/AcrR family transcriptional regulator</fullName>
    </submittedName>
</protein>
<keyword evidence="1" id="KW-0805">Transcription regulation</keyword>
<dbReference type="PANTHER" id="PTHR30055:SF151">
    <property type="entry name" value="TRANSCRIPTIONAL REGULATORY PROTEIN"/>
    <property type="match status" value="1"/>
</dbReference>
<evidence type="ECO:0000313" key="7">
    <source>
        <dbReference type="Proteomes" id="UP001500212"/>
    </source>
</evidence>
<dbReference type="SUPFAM" id="SSF46689">
    <property type="entry name" value="Homeodomain-like"/>
    <property type="match status" value="1"/>
</dbReference>
<dbReference type="InterPro" id="IPR004111">
    <property type="entry name" value="Repressor_TetR_C"/>
</dbReference>
<dbReference type="Pfam" id="PF00440">
    <property type="entry name" value="TetR_N"/>
    <property type="match status" value="1"/>
</dbReference>
<dbReference type="InterPro" id="IPR036271">
    <property type="entry name" value="Tet_transcr_reg_TetR-rel_C_sf"/>
</dbReference>
<dbReference type="InterPro" id="IPR050109">
    <property type="entry name" value="HTH-type_TetR-like_transc_reg"/>
</dbReference>
<feature type="domain" description="HTH tetR-type" evidence="5">
    <location>
        <begin position="31"/>
        <end position="91"/>
    </location>
</feature>
<gene>
    <name evidence="6" type="ORF">GCM10023195_27720</name>
</gene>
<sequence length="277" mass="30904">MATSAGAGDPVRTLELLWEVRQHSGLGRKPELSLDQVVSAAIELADAEGLDSLSMRRVAERLGVSTMSLYRYVPGKTEMFDIMVDRVSAEVCYHHEDGDGGRDGWRSRLEQVVRANRALFERHPWLLTLFPRRPPLGPGVIAKYSAELHAIDGIGLTDVEMDSVLTLVLEYARGATANLIEWKKFSARAEQSDDQWWATLAPHLDRLLDQERYALAVRVGSAATTHYNGVHDAEHAFEFGLQRVIDGIESFVDDKCLPAEDDLLTDALPEGKRPSRR</sequence>